<keyword evidence="3" id="KW-1185">Reference proteome</keyword>
<dbReference type="Pfam" id="PF09992">
    <property type="entry name" value="NAGPA"/>
    <property type="match status" value="1"/>
</dbReference>
<protein>
    <recommendedName>
        <fullName evidence="1">Phosphodiester glycosidase domain-containing protein</fullName>
    </recommendedName>
</protein>
<evidence type="ECO:0000313" key="2">
    <source>
        <dbReference type="EMBL" id="AFK05396.1"/>
    </source>
</evidence>
<accession>A0ABM5N786</accession>
<reference evidence="2 3" key="1">
    <citation type="submission" date="2011-07" db="EMBL/GenBank/DDBJ databases">
        <title>The complete genome of chromosome of Emticicia oligotrophica DSM 17448.</title>
        <authorList>
            <consortium name="US DOE Joint Genome Institute (JGI-PGF)"/>
            <person name="Lucas S."/>
            <person name="Han J."/>
            <person name="Lapidus A."/>
            <person name="Bruce D."/>
            <person name="Goodwin L."/>
            <person name="Pitluck S."/>
            <person name="Peters L."/>
            <person name="Kyrpides N."/>
            <person name="Mavromatis K."/>
            <person name="Ivanova N."/>
            <person name="Ovchinnikova G."/>
            <person name="Teshima H."/>
            <person name="Detter J.C."/>
            <person name="Tapia R."/>
            <person name="Han C."/>
            <person name="Land M."/>
            <person name="Hauser L."/>
            <person name="Markowitz V."/>
            <person name="Cheng J.-F."/>
            <person name="Hugenholtz P."/>
            <person name="Woyke T."/>
            <person name="Wu D."/>
            <person name="Tindall B."/>
            <person name="Pomrenke H."/>
            <person name="Brambilla E."/>
            <person name="Klenk H.-P."/>
            <person name="Eisen J.A."/>
        </authorList>
    </citation>
    <scope>NUCLEOTIDE SEQUENCE [LARGE SCALE GENOMIC DNA]</scope>
    <source>
        <strain evidence="2 3">DSM 17448</strain>
    </source>
</reference>
<dbReference type="PANTHER" id="PTHR40446:SF2">
    <property type="entry name" value="N-ACETYLGLUCOSAMINE-1-PHOSPHODIESTER ALPHA-N-ACETYLGLUCOSAMINIDASE"/>
    <property type="match status" value="1"/>
</dbReference>
<dbReference type="Proteomes" id="UP000002875">
    <property type="component" value="Chromosome"/>
</dbReference>
<name>A0ABM5N786_EMTOG</name>
<evidence type="ECO:0000259" key="1">
    <source>
        <dbReference type="Pfam" id="PF09992"/>
    </source>
</evidence>
<gene>
    <name evidence="2" type="ordered locus">Emtol_4273</name>
</gene>
<dbReference type="PANTHER" id="PTHR40446">
    <property type="entry name" value="N-ACETYLGLUCOSAMINE-1-PHOSPHODIESTER ALPHA-N-ACETYLGLUCOSAMINIDASE"/>
    <property type="match status" value="1"/>
</dbReference>
<dbReference type="EMBL" id="CP002961">
    <property type="protein sequence ID" value="AFK05396.1"/>
    <property type="molecule type" value="Genomic_DNA"/>
</dbReference>
<sequence length="290" mass="32204">MRKFLILLFISHFCFAQNEESTIKNANWVTTKLGKKFVWKRVHLKDKELFFSNQSINILEIPNHSKHFLFGIAAADTQRKDTQAKRLLLKTSTIAANIGALAAVNAGFFDTKNGGAVDFLKIGGTIIDTTRFDNVPRLPFHAISALTIQKNEVKIIKGEAKIGWERTVNAENVLLTGPLLILNNVQENLPQTSFNDNRHPRTCACVTNNNKLMLITVDGRSSEAFGMTLAELTTLAKALNCKDAINFDGGGSTTMYIKGQPENGVVNYPSDNKLFDHAGERSVSNIFYIK</sequence>
<dbReference type="InterPro" id="IPR018711">
    <property type="entry name" value="NAGPA"/>
</dbReference>
<organism evidence="2 3">
    <name type="scientific">Emticicia oligotrophica (strain DSM 17448 / CIP 109782 / MTCC 6937 / GPTSA100-15)</name>
    <dbReference type="NCBI Taxonomy" id="929562"/>
    <lineage>
        <taxon>Bacteria</taxon>
        <taxon>Pseudomonadati</taxon>
        <taxon>Bacteroidota</taxon>
        <taxon>Cytophagia</taxon>
        <taxon>Cytophagales</taxon>
        <taxon>Leadbetterellaceae</taxon>
        <taxon>Emticicia</taxon>
    </lineage>
</organism>
<evidence type="ECO:0000313" key="3">
    <source>
        <dbReference type="Proteomes" id="UP000002875"/>
    </source>
</evidence>
<feature type="domain" description="Phosphodiester glycosidase" evidence="1">
    <location>
        <begin position="99"/>
        <end position="289"/>
    </location>
</feature>
<proteinExistence type="predicted"/>
<dbReference type="RefSeq" id="WP_015031084.1">
    <property type="nucleotide sequence ID" value="NC_018748.1"/>
</dbReference>